<dbReference type="GO" id="GO:0050684">
    <property type="term" value="P:regulation of mRNA processing"/>
    <property type="evidence" value="ECO:0007669"/>
    <property type="project" value="TreeGrafter"/>
</dbReference>
<evidence type="ECO:0000256" key="3">
    <source>
        <dbReference type="ARBA" id="ARBA00022679"/>
    </source>
</evidence>
<evidence type="ECO:0000256" key="4">
    <source>
        <dbReference type="ARBA" id="ARBA00022741"/>
    </source>
</evidence>
<dbReference type="OrthoDB" id="2649at2759"/>
<dbReference type="PANTHER" id="PTHR47634:SF9">
    <property type="entry name" value="PROTEIN KINASE DOMAIN-CONTAINING PROTEIN-RELATED"/>
    <property type="match status" value="1"/>
</dbReference>
<comment type="catalytic activity">
    <reaction evidence="8">
        <text>L-seryl-[protein] + ATP = O-phospho-L-seryl-[protein] + ADP + H(+)</text>
        <dbReference type="Rhea" id="RHEA:17989"/>
        <dbReference type="Rhea" id="RHEA-COMP:9863"/>
        <dbReference type="Rhea" id="RHEA-COMP:11604"/>
        <dbReference type="ChEBI" id="CHEBI:15378"/>
        <dbReference type="ChEBI" id="CHEBI:29999"/>
        <dbReference type="ChEBI" id="CHEBI:30616"/>
        <dbReference type="ChEBI" id="CHEBI:83421"/>
        <dbReference type="ChEBI" id="CHEBI:456216"/>
        <dbReference type="EC" id="2.7.11.1"/>
    </reaction>
</comment>
<dbReference type="PANTHER" id="PTHR47634">
    <property type="entry name" value="PROTEIN KINASE DOMAIN-CONTAINING PROTEIN-RELATED"/>
    <property type="match status" value="1"/>
</dbReference>
<organism evidence="12 13">
    <name type="scientific">Rhynchophorus ferrugineus</name>
    <name type="common">Red palm weevil</name>
    <name type="synonym">Curculio ferrugineus</name>
    <dbReference type="NCBI Taxonomy" id="354439"/>
    <lineage>
        <taxon>Eukaryota</taxon>
        <taxon>Metazoa</taxon>
        <taxon>Ecdysozoa</taxon>
        <taxon>Arthropoda</taxon>
        <taxon>Hexapoda</taxon>
        <taxon>Insecta</taxon>
        <taxon>Pterygota</taxon>
        <taxon>Neoptera</taxon>
        <taxon>Endopterygota</taxon>
        <taxon>Coleoptera</taxon>
        <taxon>Polyphaga</taxon>
        <taxon>Cucujiformia</taxon>
        <taxon>Curculionidae</taxon>
        <taxon>Dryophthorinae</taxon>
        <taxon>Rhynchophorus</taxon>
    </lineage>
</organism>
<gene>
    <name evidence="12" type="ORF">GWI33_012882</name>
</gene>
<evidence type="ECO:0000256" key="10">
    <source>
        <dbReference type="SAM" id="MobiDB-lite"/>
    </source>
</evidence>
<feature type="compositionally biased region" description="Polar residues" evidence="10">
    <location>
        <begin position="91"/>
        <end position="111"/>
    </location>
</feature>
<dbReference type="EMBL" id="JAACXV010012751">
    <property type="protein sequence ID" value="KAF7274461.1"/>
    <property type="molecule type" value="Genomic_DNA"/>
</dbReference>
<evidence type="ECO:0000256" key="2">
    <source>
        <dbReference type="ARBA" id="ARBA00022527"/>
    </source>
</evidence>
<dbReference type="AlphaFoldDB" id="A0A834I868"/>
<dbReference type="SMART" id="SM00220">
    <property type="entry name" value="S_TKc"/>
    <property type="match status" value="1"/>
</dbReference>
<dbReference type="GO" id="GO:0004674">
    <property type="term" value="F:protein serine/threonine kinase activity"/>
    <property type="evidence" value="ECO:0007669"/>
    <property type="project" value="UniProtKB-KW"/>
</dbReference>
<feature type="region of interest" description="Disordered" evidence="10">
    <location>
        <begin position="88"/>
        <end position="115"/>
    </location>
</feature>
<comment type="caution">
    <text evidence="12">The sequence shown here is derived from an EMBL/GenBank/DDBJ whole genome shotgun (WGS) entry which is preliminary data.</text>
</comment>
<evidence type="ECO:0000256" key="9">
    <source>
        <dbReference type="PROSITE-ProRule" id="PRU10141"/>
    </source>
</evidence>
<dbReference type="InterPro" id="IPR011009">
    <property type="entry name" value="Kinase-like_dom_sf"/>
</dbReference>
<dbReference type="InterPro" id="IPR017441">
    <property type="entry name" value="Protein_kinase_ATP_BS"/>
</dbReference>
<dbReference type="InterPro" id="IPR000719">
    <property type="entry name" value="Prot_kinase_dom"/>
</dbReference>
<keyword evidence="13" id="KW-1185">Reference proteome</keyword>
<sequence>MILLIVVLRTRTNSLIRIDLNVGKENAFLYKNIGYHQNFNDTFYQFINGDYCGSRIGAKIVTQRLSTVIFAVVKYNISRKPFTSLAPDTPASLQSTANRSGSRLTRTNSGEANRPLRTSEIYSSFDTLYPISSKTKFSQKQSISFESYWKKSPVAQKNLLDEETSSKRALEACYTPRYNTREKCETDGKWTYKEFRFPSPPLAEKLPETTFTSSSELKSGRFKSSNIKDRTDYLSLSLSPPGSRSESVFLRDCPSLSPSKDVSLLDLEDIKKLRCIENRESQEDETEYEAGGYMPINIGDILRNQYKVCRKLGWGHFSTVWLCKNLYKNGPRYVALKICKSAPMFTAVANDEIRLLEETRSINPNHVGYKNIVQVVDTFKLISENGVHTAISLEIMGPSLLHLLMQSDFRGIQVPAVRKIIFQVLRGLTYLHEECHIIHTDIKPENILIKVNESYIKQIIGKMERFSELGVDLPRSYVSSEVWTEKVSNLYESDDEILSNFGEQRASSYPNDIYLSDLVNYRERHSQTSFNAPMWVNPNIEIKIADLGNACWVDHHFSQEIQTRQYRALEVIMGAGYSYPADIWSVGCMAFELATGEMLFSPKGSRDLSANIDHLCLIWETLGGIPRYITETGSESKKFFHNGHLKDVPLDNLRIWKIEDVLVEKYKWKRLDAIPFAGFLESLVEPDPALRATASQALTNEWLLSMDV</sequence>
<proteinExistence type="predicted"/>
<reference evidence="12" key="1">
    <citation type="submission" date="2020-08" db="EMBL/GenBank/DDBJ databases">
        <title>Genome sequencing and assembly of the red palm weevil Rhynchophorus ferrugineus.</title>
        <authorList>
            <person name="Dias G.B."/>
            <person name="Bergman C.M."/>
            <person name="Manee M."/>
        </authorList>
    </citation>
    <scope>NUCLEOTIDE SEQUENCE</scope>
    <source>
        <strain evidence="12">AA-2017</strain>
        <tissue evidence="12">Whole larva</tissue>
    </source>
</reference>
<evidence type="ECO:0000313" key="12">
    <source>
        <dbReference type="EMBL" id="KAF7274461.1"/>
    </source>
</evidence>
<keyword evidence="4 9" id="KW-0547">Nucleotide-binding</keyword>
<dbReference type="PROSITE" id="PS00107">
    <property type="entry name" value="PROTEIN_KINASE_ATP"/>
    <property type="match status" value="1"/>
</dbReference>
<comment type="catalytic activity">
    <reaction evidence="7">
        <text>L-threonyl-[protein] + ATP = O-phospho-L-threonyl-[protein] + ADP + H(+)</text>
        <dbReference type="Rhea" id="RHEA:46608"/>
        <dbReference type="Rhea" id="RHEA-COMP:11060"/>
        <dbReference type="Rhea" id="RHEA-COMP:11605"/>
        <dbReference type="ChEBI" id="CHEBI:15378"/>
        <dbReference type="ChEBI" id="CHEBI:30013"/>
        <dbReference type="ChEBI" id="CHEBI:30616"/>
        <dbReference type="ChEBI" id="CHEBI:61977"/>
        <dbReference type="ChEBI" id="CHEBI:456216"/>
        <dbReference type="EC" id="2.7.11.1"/>
    </reaction>
</comment>
<evidence type="ECO:0000256" key="8">
    <source>
        <dbReference type="ARBA" id="ARBA00048679"/>
    </source>
</evidence>
<dbReference type="Gene3D" id="3.30.200.20">
    <property type="entry name" value="Phosphorylase Kinase, domain 1"/>
    <property type="match status" value="1"/>
</dbReference>
<evidence type="ECO:0000259" key="11">
    <source>
        <dbReference type="PROSITE" id="PS50011"/>
    </source>
</evidence>
<evidence type="ECO:0000256" key="6">
    <source>
        <dbReference type="ARBA" id="ARBA00022840"/>
    </source>
</evidence>
<dbReference type="Pfam" id="PF00069">
    <property type="entry name" value="Pkinase"/>
    <property type="match status" value="2"/>
</dbReference>
<dbReference type="PROSITE" id="PS00108">
    <property type="entry name" value="PROTEIN_KINASE_ST"/>
    <property type="match status" value="1"/>
</dbReference>
<dbReference type="EC" id="2.7.11.1" evidence="1"/>
<name>A0A834I868_RHYFE</name>
<dbReference type="GO" id="GO:0005634">
    <property type="term" value="C:nucleus"/>
    <property type="evidence" value="ECO:0007669"/>
    <property type="project" value="TreeGrafter"/>
</dbReference>
<evidence type="ECO:0000313" key="13">
    <source>
        <dbReference type="Proteomes" id="UP000625711"/>
    </source>
</evidence>
<accession>A0A834I868</accession>
<keyword evidence="3" id="KW-0808">Transferase</keyword>
<dbReference type="Proteomes" id="UP000625711">
    <property type="component" value="Unassembled WGS sequence"/>
</dbReference>
<evidence type="ECO:0000256" key="5">
    <source>
        <dbReference type="ARBA" id="ARBA00022777"/>
    </source>
</evidence>
<dbReference type="GO" id="GO:0005737">
    <property type="term" value="C:cytoplasm"/>
    <property type="evidence" value="ECO:0007669"/>
    <property type="project" value="TreeGrafter"/>
</dbReference>
<protein>
    <recommendedName>
        <fullName evidence="1">non-specific serine/threonine protein kinase</fullName>
        <ecNumber evidence="1">2.7.11.1</ecNumber>
    </recommendedName>
</protein>
<keyword evidence="2" id="KW-0723">Serine/threonine-protein kinase</keyword>
<dbReference type="SUPFAM" id="SSF56112">
    <property type="entry name" value="Protein kinase-like (PK-like)"/>
    <property type="match status" value="1"/>
</dbReference>
<dbReference type="InterPro" id="IPR051334">
    <property type="entry name" value="SRPK"/>
</dbReference>
<dbReference type="GO" id="GO:0005524">
    <property type="term" value="F:ATP binding"/>
    <property type="evidence" value="ECO:0007669"/>
    <property type="project" value="UniProtKB-UniRule"/>
</dbReference>
<dbReference type="FunFam" id="1.10.510.10:FF:000275">
    <property type="entry name" value="SRSF protein kinase 2 isoform X3"/>
    <property type="match status" value="1"/>
</dbReference>
<evidence type="ECO:0000256" key="1">
    <source>
        <dbReference type="ARBA" id="ARBA00012513"/>
    </source>
</evidence>
<evidence type="ECO:0000256" key="7">
    <source>
        <dbReference type="ARBA" id="ARBA00047899"/>
    </source>
</evidence>
<feature type="binding site" evidence="9">
    <location>
        <position position="337"/>
    </location>
    <ligand>
        <name>ATP</name>
        <dbReference type="ChEBI" id="CHEBI:30616"/>
    </ligand>
</feature>
<dbReference type="Gene3D" id="1.10.510.10">
    <property type="entry name" value="Transferase(Phosphotransferase) domain 1"/>
    <property type="match status" value="1"/>
</dbReference>
<dbReference type="InterPro" id="IPR008271">
    <property type="entry name" value="Ser/Thr_kinase_AS"/>
</dbReference>
<dbReference type="GO" id="GO:0000245">
    <property type="term" value="P:spliceosomal complex assembly"/>
    <property type="evidence" value="ECO:0007669"/>
    <property type="project" value="TreeGrafter"/>
</dbReference>
<keyword evidence="5" id="KW-0418">Kinase</keyword>
<keyword evidence="6 9" id="KW-0067">ATP-binding</keyword>
<feature type="domain" description="Protein kinase" evidence="11">
    <location>
        <begin position="306"/>
        <end position="703"/>
    </location>
</feature>
<dbReference type="PROSITE" id="PS50011">
    <property type="entry name" value="PROTEIN_KINASE_DOM"/>
    <property type="match status" value="1"/>
</dbReference>